<dbReference type="AlphaFoldDB" id="A0A2T5HY01"/>
<dbReference type="RefSeq" id="WP_107803720.1">
    <property type="nucleotide sequence ID" value="NZ_QAOI01000017.1"/>
</dbReference>
<accession>A0A2T5HY01</accession>
<name>A0A2T5HY01_9PROT</name>
<comment type="caution">
    <text evidence="1">The sequence shown here is derived from an EMBL/GenBank/DDBJ whole genome shotgun (WGS) entry which is preliminary data.</text>
</comment>
<evidence type="ECO:0000313" key="2">
    <source>
        <dbReference type="Proteomes" id="UP000244128"/>
    </source>
</evidence>
<proteinExistence type="predicted"/>
<sequence>MGYRHKNLCLDTVEQLNEVVSADCPLITSDGSSSIKCTPSATDILITIDSIPTTGILKQQTYVPELISCDSAPAIADVIEVSWLVVAVWVTAWGIKKMADALKGRS</sequence>
<organism evidence="1 2">
    <name type="scientific">Nitrosomonas oligotropha</name>
    <dbReference type="NCBI Taxonomy" id="42354"/>
    <lineage>
        <taxon>Bacteria</taxon>
        <taxon>Pseudomonadati</taxon>
        <taxon>Pseudomonadota</taxon>
        <taxon>Betaproteobacteria</taxon>
        <taxon>Nitrosomonadales</taxon>
        <taxon>Nitrosomonadaceae</taxon>
        <taxon>Nitrosomonas</taxon>
    </lineage>
</organism>
<dbReference type="Proteomes" id="UP000244128">
    <property type="component" value="Unassembled WGS sequence"/>
</dbReference>
<reference evidence="1 2" key="1">
    <citation type="submission" date="2018-04" db="EMBL/GenBank/DDBJ databases">
        <title>Active sludge and wastewater microbial communities from Klosterneuburg, Austria.</title>
        <authorList>
            <person name="Wagner M."/>
        </authorList>
    </citation>
    <scope>NUCLEOTIDE SEQUENCE [LARGE SCALE GENOMIC DNA]</scope>
    <source>
        <strain evidence="1 2">Nm49</strain>
    </source>
</reference>
<dbReference type="EMBL" id="QAOI01000017">
    <property type="protein sequence ID" value="PTQ76465.1"/>
    <property type="molecule type" value="Genomic_DNA"/>
</dbReference>
<gene>
    <name evidence="1" type="ORF">C8R26_11758</name>
</gene>
<protein>
    <submittedName>
        <fullName evidence="1">Uncharacterized protein</fullName>
    </submittedName>
</protein>
<evidence type="ECO:0000313" key="1">
    <source>
        <dbReference type="EMBL" id="PTQ76465.1"/>
    </source>
</evidence>